<dbReference type="PRINTS" id="PR00926">
    <property type="entry name" value="MITOCARRIER"/>
</dbReference>
<evidence type="ECO:0000256" key="5">
    <source>
        <dbReference type="ARBA" id="ARBA00022737"/>
    </source>
</evidence>
<feature type="region of interest" description="Disordered" evidence="10">
    <location>
        <begin position="352"/>
        <end position="447"/>
    </location>
</feature>
<evidence type="ECO:0000256" key="3">
    <source>
        <dbReference type="ARBA" id="ARBA00022448"/>
    </source>
</evidence>
<accession>A0A7S3R8Y8</accession>
<evidence type="ECO:0000256" key="7">
    <source>
        <dbReference type="ARBA" id="ARBA00023136"/>
    </source>
</evidence>
<organism evidence="12">
    <name type="scientific">Dunaliella tertiolecta</name>
    <name type="common">Green alga</name>
    <dbReference type="NCBI Taxonomy" id="3047"/>
    <lineage>
        <taxon>Eukaryota</taxon>
        <taxon>Viridiplantae</taxon>
        <taxon>Chlorophyta</taxon>
        <taxon>core chlorophytes</taxon>
        <taxon>Chlorophyceae</taxon>
        <taxon>CS clade</taxon>
        <taxon>Chlamydomonadales</taxon>
        <taxon>Dunaliellaceae</taxon>
        <taxon>Dunaliella</taxon>
    </lineage>
</organism>
<keyword evidence="5" id="KW-0677">Repeat</keyword>
<proteinExistence type="inferred from homology"/>
<dbReference type="FunFam" id="1.50.40.10:FF:000149">
    <property type="entry name" value="Mitochondrial Carrier (MC) Family"/>
    <property type="match status" value="1"/>
</dbReference>
<feature type="repeat" description="Solcar" evidence="8">
    <location>
        <begin position="163"/>
        <end position="245"/>
    </location>
</feature>
<feature type="repeat" description="Solcar" evidence="8">
    <location>
        <begin position="255"/>
        <end position="340"/>
    </location>
</feature>
<keyword evidence="4 8" id="KW-0812">Transmembrane</keyword>
<comment type="subcellular location">
    <subcellularLocation>
        <location evidence="1">Membrane</location>
        <topology evidence="1">Multi-pass membrane protein</topology>
    </subcellularLocation>
</comment>
<dbReference type="AlphaFoldDB" id="A0A7S3R8Y8"/>
<dbReference type="InterPro" id="IPR023395">
    <property type="entry name" value="MCP_dom_sf"/>
</dbReference>
<dbReference type="PROSITE" id="PS50920">
    <property type="entry name" value="SOLCAR"/>
    <property type="match status" value="3"/>
</dbReference>
<evidence type="ECO:0000256" key="2">
    <source>
        <dbReference type="ARBA" id="ARBA00006375"/>
    </source>
</evidence>
<evidence type="ECO:0000256" key="11">
    <source>
        <dbReference type="SAM" id="Phobius"/>
    </source>
</evidence>
<dbReference type="Gene3D" id="1.50.40.10">
    <property type="entry name" value="Mitochondrial carrier domain"/>
    <property type="match status" value="2"/>
</dbReference>
<dbReference type="InterPro" id="IPR018108">
    <property type="entry name" value="MCP_transmembrane"/>
</dbReference>
<gene>
    <name evidence="12" type="ORF">DTER00134_LOCUS21068</name>
</gene>
<evidence type="ECO:0000256" key="4">
    <source>
        <dbReference type="ARBA" id="ARBA00022692"/>
    </source>
</evidence>
<evidence type="ECO:0000256" key="6">
    <source>
        <dbReference type="ARBA" id="ARBA00022989"/>
    </source>
</evidence>
<dbReference type="Pfam" id="PF00153">
    <property type="entry name" value="Mito_carr"/>
    <property type="match status" value="3"/>
</dbReference>
<evidence type="ECO:0000256" key="8">
    <source>
        <dbReference type="PROSITE-ProRule" id="PRU00282"/>
    </source>
</evidence>
<comment type="similarity">
    <text evidence="2 9">Belongs to the mitochondrial carrier (TC 2.A.29) family.</text>
</comment>
<name>A0A7S3R8Y8_DUNTE</name>
<evidence type="ECO:0000313" key="12">
    <source>
        <dbReference type="EMBL" id="CAE0505995.1"/>
    </source>
</evidence>
<protein>
    <recommendedName>
        <fullName evidence="13">Mitochondrial carrier protein</fullName>
    </recommendedName>
</protein>
<keyword evidence="7 8" id="KW-0472">Membrane</keyword>
<feature type="compositionally biased region" description="Low complexity" evidence="10">
    <location>
        <begin position="385"/>
        <end position="429"/>
    </location>
</feature>
<feature type="compositionally biased region" description="Low complexity" evidence="10">
    <location>
        <begin position="30"/>
        <end position="39"/>
    </location>
</feature>
<evidence type="ECO:0008006" key="13">
    <source>
        <dbReference type="Google" id="ProtNLM"/>
    </source>
</evidence>
<dbReference type="PANTHER" id="PTHR45667">
    <property type="entry name" value="S-ADENOSYLMETHIONINE MITOCHONDRIAL CARRIER PROTEIN"/>
    <property type="match status" value="1"/>
</dbReference>
<feature type="transmembrane region" description="Helical" evidence="11">
    <location>
        <begin position="127"/>
        <end position="148"/>
    </location>
</feature>
<evidence type="ECO:0000256" key="10">
    <source>
        <dbReference type="SAM" id="MobiDB-lite"/>
    </source>
</evidence>
<evidence type="ECO:0000256" key="1">
    <source>
        <dbReference type="ARBA" id="ARBA00004141"/>
    </source>
</evidence>
<dbReference type="GO" id="GO:0016020">
    <property type="term" value="C:membrane"/>
    <property type="evidence" value="ECO:0007669"/>
    <property type="project" value="UniProtKB-SubCell"/>
</dbReference>
<dbReference type="InterPro" id="IPR002067">
    <property type="entry name" value="MCP"/>
</dbReference>
<dbReference type="SUPFAM" id="SSF103506">
    <property type="entry name" value="Mitochondrial carrier"/>
    <property type="match status" value="1"/>
</dbReference>
<evidence type="ECO:0000256" key="9">
    <source>
        <dbReference type="RuleBase" id="RU000488"/>
    </source>
</evidence>
<keyword evidence="6 11" id="KW-1133">Transmembrane helix</keyword>
<keyword evidence="3 9" id="KW-0813">Transport</keyword>
<sequence length="469" mass="49264">MGSGTAAAPPNVNEAASTRLPSMAQEPEASSSSTQSQQTAGRAKPAKSKEKTLNDVIAGSMARACSQTTIHPIDTIKVRMQAGNKPMEGPSTTAGSSRGIRVNAAGVQMQGGLGPQLVRTGGQVLSLYKGVVGAATGAGIIIGAYFAFYSTAKQCLRKTTALSEGSIAFTSGATAAVGSSFVKVPIAVCIRSVQAGVYKNVFQAASSITNAVGVRGLFTGFIPTLLEDAPDMAVKFAVYETARTLYCRMHNDRQPTILEDLIMGGSAGACAAATTTPLDVVKTRMMCSASQRPTFIKAVRSLLAENLGWRGFFRGFGPRTISNGLNSAVFFCFFEAIRRELTSKQAHQTSLQQASINLSSSQQQLQPSQPQHSLPQQPLQPPPQQQQQQQEQQQHQQQQHEGSQPPHVSSRSAAVPAATTTAQAPPLAASMPLRQPVPAPALGRSHPGSGGRLACLSLAIPLSHVHARV</sequence>
<dbReference type="EMBL" id="HBIP01034513">
    <property type="protein sequence ID" value="CAE0505995.1"/>
    <property type="molecule type" value="Transcribed_RNA"/>
</dbReference>
<feature type="region of interest" description="Disordered" evidence="10">
    <location>
        <begin position="1"/>
        <end position="52"/>
    </location>
</feature>
<reference evidence="12" key="1">
    <citation type="submission" date="2021-01" db="EMBL/GenBank/DDBJ databases">
        <authorList>
            <person name="Corre E."/>
            <person name="Pelletier E."/>
            <person name="Niang G."/>
            <person name="Scheremetjew M."/>
            <person name="Finn R."/>
            <person name="Kale V."/>
            <person name="Holt S."/>
            <person name="Cochrane G."/>
            <person name="Meng A."/>
            <person name="Brown T."/>
            <person name="Cohen L."/>
        </authorList>
    </citation>
    <scope>NUCLEOTIDE SEQUENCE</scope>
    <source>
        <strain evidence="12">CCMP1320</strain>
    </source>
</reference>
<dbReference type="GO" id="GO:0055085">
    <property type="term" value="P:transmembrane transport"/>
    <property type="evidence" value="ECO:0007669"/>
    <property type="project" value="InterPro"/>
</dbReference>
<feature type="compositionally biased region" description="Low complexity" evidence="10">
    <location>
        <begin position="358"/>
        <end position="377"/>
    </location>
</feature>
<feature type="repeat" description="Solcar" evidence="8">
    <location>
        <begin position="50"/>
        <end position="155"/>
    </location>
</feature>